<evidence type="ECO:0000313" key="2">
    <source>
        <dbReference type="Proteomes" id="UP001497382"/>
    </source>
</evidence>
<sequence>MLLKLHPVFFLFPSILVYFRRRIMLHAFFLNRVFFQR</sequence>
<proteinExistence type="predicted"/>
<dbReference type="AlphaFoldDB" id="A0AAV2BI07"/>
<evidence type="ECO:0000313" key="1">
    <source>
        <dbReference type="EMBL" id="CAL1294978.1"/>
    </source>
</evidence>
<dbReference type="EMBL" id="CAXIEN010000358">
    <property type="protein sequence ID" value="CAL1294978.1"/>
    <property type="molecule type" value="Genomic_DNA"/>
</dbReference>
<dbReference type="Proteomes" id="UP001497382">
    <property type="component" value="Unassembled WGS sequence"/>
</dbReference>
<gene>
    <name evidence="1" type="ORF">LARSCL_LOCUS19024</name>
</gene>
<comment type="caution">
    <text evidence="1">The sequence shown here is derived from an EMBL/GenBank/DDBJ whole genome shotgun (WGS) entry which is preliminary data.</text>
</comment>
<accession>A0AAV2BI07</accession>
<name>A0AAV2BI07_9ARAC</name>
<keyword evidence="2" id="KW-1185">Reference proteome</keyword>
<protein>
    <submittedName>
        <fullName evidence="1">Uncharacterized protein</fullName>
    </submittedName>
</protein>
<organism evidence="1 2">
    <name type="scientific">Larinioides sclopetarius</name>
    <dbReference type="NCBI Taxonomy" id="280406"/>
    <lineage>
        <taxon>Eukaryota</taxon>
        <taxon>Metazoa</taxon>
        <taxon>Ecdysozoa</taxon>
        <taxon>Arthropoda</taxon>
        <taxon>Chelicerata</taxon>
        <taxon>Arachnida</taxon>
        <taxon>Araneae</taxon>
        <taxon>Araneomorphae</taxon>
        <taxon>Entelegynae</taxon>
        <taxon>Araneoidea</taxon>
        <taxon>Araneidae</taxon>
        <taxon>Larinioides</taxon>
    </lineage>
</organism>
<reference evidence="1 2" key="1">
    <citation type="submission" date="2024-04" db="EMBL/GenBank/DDBJ databases">
        <authorList>
            <person name="Rising A."/>
            <person name="Reimegard J."/>
            <person name="Sonavane S."/>
            <person name="Akerstrom W."/>
            <person name="Nylinder S."/>
            <person name="Hedman E."/>
            <person name="Kallberg Y."/>
        </authorList>
    </citation>
    <scope>NUCLEOTIDE SEQUENCE [LARGE SCALE GENOMIC DNA]</scope>
</reference>